<protein>
    <recommendedName>
        <fullName evidence="1">Rcc01698-like C-terminal domain-containing protein</fullName>
    </recommendedName>
</protein>
<proteinExistence type="predicted"/>
<evidence type="ECO:0000313" key="3">
    <source>
        <dbReference type="Proteomes" id="UP000186143"/>
    </source>
</evidence>
<evidence type="ECO:0000259" key="1">
    <source>
        <dbReference type="Pfam" id="PF23666"/>
    </source>
</evidence>
<feature type="domain" description="Rcc01698-like C-terminal" evidence="1">
    <location>
        <begin position="2"/>
        <end position="37"/>
    </location>
</feature>
<evidence type="ECO:0000313" key="2">
    <source>
        <dbReference type="EMBL" id="OLP56847.1"/>
    </source>
</evidence>
<dbReference type="EMBL" id="MKIO01000021">
    <property type="protein sequence ID" value="OLP56847.1"/>
    <property type="molecule type" value="Genomic_DNA"/>
</dbReference>
<reference evidence="2 3" key="1">
    <citation type="submission" date="2016-09" db="EMBL/GenBank/DDBJ databases">
        <title>Rhizobium sp. nov., a novel species isolated from the rice rhizosphere.</title>
        <authorList>
            <person name="Zhao J."/>
            <person name="Zhang X."/>
        </authorList>
    </citation>
    <scope>NUCLEOTIDE SEQUENCE [LARGE SCALE GENOMIC DNA]</scope>
    <source>
        <strain evidence="2 3">MH17</strain>
    </source>
</reference>
<sequence>MRGTLASHSDTVVFGGANALLVENQDGEWELLQFADAMGDPVPAGARVIVANTALGQTGISADMLGLALNWRAGPAGSSLGGDDYVAQTVTLRGKARRPLAPVHLRSIQLSNGDWRLSWIRRTRIGGDSWDQADVPLGEEREAYEVDILDPVNGHVRRVVRAITAPSLTDIVLDGERQSRNGA</sequence>
<dbReference type="Pfam" id="PF23666">
    <property type="entry name" value="Rcc01698_C"/>
    <property type="match status" value="1"/>
</dbReference>
<dbReference type="STRING" id="1672749.BJF92_12315"/>
<organism evidence="2 3">
    <name type="scientific">Xaviernesmea rhizosphaerae</name>
    <dbReference type="NCBI Taxonomy" id="1672749"/>
    <lineage>
        <taxon>Bacteria</taxon>
        <taxon>Pseudomonadati</taxon>
        <taxon>Pseudomonadota</taxon>
        <taxon>Alphaproteobacteria</taxon>
        <taxon>Hyphomicrobiales</taxon>
        <taxon>Rhizobiaceae</taxon>
        <taxon>Rhizobium/Agrobacterium group</taxon>
        <taxon>Xaviernesmea</taxon>
    </lineage>
</organism>
<accession>A0A1Q9AN54</accession>
<comment type="caution">
    <text evidence="2">The sequence shown here is derived from an EMBL/GenBank/DDBJ whole genome shotgun (WGS) entry which is preliminary data.</text>
</comment>
<dbReference type="Proteomes" id="UP000186143">
    <property type="component" value="Unassembled WGS sequence"/>
</dbReference>
<dbReference type="AlphaFoldDB" id="A0A1Q9AN54"/>
<gene>
    <name evidence="2" type="ORF">BJF92_12315</name>
</gene>
<name>A0A1Q9AN54_9HYPH</name>
<dbReference type="InterPro" id="IPR056490">
    <property type="entry name" value="Rcc01698_C"/>
</dbReference>